<proteinExistence type="predicted"/>
<sequence length="46" mass="5322">MADSLSERIKFEAVAIERFDREAARQLCNSPTLLVLFQRGWSSYES</sequence>
<gene>
    <name evidence="1" type="ORF">Q2T42_30035</name>
</gene>
<protein>
    <submittedName>
        <fullName evidence="1">Uncharacterized protein</fullName>
    </submittedName>
</protein>
<dbReference type="AlphaFoldDB" id="A0AA96WUU8"/>
<evidence type="ECO:0000313" key="1">
    <source>
        <dbReference type="EMBL" id="WNZ46032.1"/>
    </source>
</evidence>
<name>A0AA96WUU8_LEPBY</name>
<organism evidence="1">
    <name type="scientific">Leptolyngbya boryana CZ1</name>
    <dbReference type="NCBI Taxonomy" id="3060204"/>
    <lineage>
        <taxon>Bacteria</taxon>
        <taxon>Bacillati</taxon>
        <taxon>Cyanobacteriota</taxon>
        <taxon>Cyanophyceae</taxon>
        <taxon>Leptolyngbyales</taxon>
        <taxon>Leptolyngbyaceae</taxon>
        <taxon>Leptolyngbya group</taxon>
        <taxon>Leptolyngbya</taxon>
    </lineage>
</organism>
<dbReference type="RefSeq" id="WP_017286518.1">
    <property type="nucleotide sequence ID" value="NZ_CP130144.1"/>
</dbReference>
<dbReference type="EMBL" id="CP130144">
    <property type="protein sequence ID" value="WNZ46032.1"/>
    <property type="molecule type" value="Genomic_DNA"/>
</dbReference>
<reference evidence="1" key="1">
    <citation type="journal article" date="2023" name="Plants (Basel)">
        <title>Genomic Analysis of Leptolyngbya boryana CZ1 Reveals Efficient Carbon Fixation Modules.</title>
        <authorList>
            <person name="Bai X."/>
            <person name="Wang H."/>
            <person name="Cheng W."/>
            <person name="Wang J."/>
            <person name="Ma M."/>
            <person name="Hu H."/>
            <person name="Song Z."/>
            <person name="Ma H."/>
            <person name="Fan Y."/>
            <person name="Du C."/>
            <person name="Xu J."/>
        </authorList>
    </citation>
    <scope>NUCLEOTIDE SEQUENCE</scope>
    <source>
        <strain evidence="1">CZ1</strain>
    </source>
</reference>
<accession>A0AA96WUU8</accession>
<reference evidence="1" key="2">
    <citation type="submission" date="2023-07" db="EMBL/GenBank/DDBJ databases">
        <authorList>
            <person name="Bai X.-H."/>
            <person name="Wang H.-H."/>
            <person name="Wang J."/>
            <person name="Ma M.-Y."/>
            <person name="Hu H.-H."/>
            <person name="Song Z.-L."/>
            <person name="Ma H.-G."/>
            <person name="Fan Y."/>
            <person name="Du C.-Y."/>
            <person name="Xu J.-C."/>
        </authorList>
    </citation>
    <scope>NUCLEOTIDE SEQUENCE</scope>
    <source>
        <strain evidence="1">CZ1</strain>
    </source>
</reference>